<evidence type="ECO:0000256" key="1">
    <source>
        <dbReference type="SAM" id="MobiDB-lite"/>
    </source>
</evidence>
<proteinExistence type="predicted"/>
<dbReference type="EMBL" id="NWUJ01000010">
    <property type="protein sequence ID" value="PFH32625.1"/>
    <property type="molecule type" value="Genomic_DNA"/>
</dbReference>
<dbReference type="KEGG" id="bbes:BESB_012370"/>
<evidence type="ECO:0000313" key="2">
    <source>
        <dbReference type="EMBL" id="PFH32625.1"/>
    </source>
</evidence>
<keyword evidence="3" id="KW-1185">Reference proteome</keyword>
<name>A0A2A9M3U4_BESBE</name>
<dbReference type="RefSeq" id="XP_029216634.1">
    <property type="nucleotide sequence ID" value="XM_029359967.1"/>
</dbReference>
<evidence type="ECO:0000313" key="3">
    <source>
        <dbReference type="Proteomes" id="UP000224006"/>
    </source>
</evidence>
<comment type="caution">
    <text evidence="2">The sequence shown here is derived from an EMBL/GenBank/DDBJ whole genome shotgun (WGS) entry which is preliminary data.</text>
</comment>
<dbReference type="VEuPathDB" id="ToxoDB:BESB_012370"/>
<dbReference type="Proteomes" id="UP000224006">
    <property type="component" value="Chromosome IX"/>
</dbReference>
<dbReference type="AlphaFoldDB" id="A0A2A9M3U4"/>
<organism evidence="2 3">
    <name type="scientific">Besnoitia besnoiti</name>
    <name type="common">Apicomplexan protozoan</name>
    <dbReference type="NCBI Taxonomy" id="94643"/>
    <lineage>
        <taxon>Eukaryota</taxon>
        <taxon>Sar</taxon>
        <taxon>Alveolata</taxon>
        <taxon>Apicomplexa</taxon>
        <taxon>Conoidasida</taxon>
        <taxon>Coccidia</taxon>
        <taxon>Eucoccidiorida</taxon>
        <taxon>Eimeriorina</taxon>
        <taxon>Sarcocystidae</taxon>
        <taxon>Besnoitia</taxon>
    </lineage>
</organism>
<sequence>MRQLSCRLVCPFSCSVFRLPAAAPLLCCSFSPFAPALPRSQTSACCSSPASRVAGDLQARLAQSPESGSTSAWGHVGDCLWVARGTWAGRWTSAFANAVAIAASQETNSAAASGTQARPAQRPVVCWGQSHAGGGGLDSDPPGPQTASEDSGLGGAARESNPSRRGGPPAHSRDEQDLALALDAANSRQQHTAPSGGSHEDELGTQVAFVVVHTAQPAACLGAYPSRGAEPGGRFGLQALPHVERECPGAKLAPGAFSPSSGGVQVRLRPCLLEGVEVDGVAQWPDGRMWGLLFDREEFWYRGSQSCVGNSRVTRHPTDRAPVLQLYVHLVTRLGRCGLAVVKRQESAPLTVFEAGGD</sequence>
<dbReference type="GeneID" id="40306299"/>
<reference evidence="2 3" key="1">
    <citation type="submission" date="2017-09" db="EMBL/GenBank/DDBJ databases">
        <title>Genome sequencing of Besnoitia besnoiti strain Bb-Ger1.</title>
        <authorList>
            <person name="Schares G."/>
            <person name="Venepally P."/>
            <person name="Lorenzi H.A."/>
        </authorList>
    </citation>
    <scope>NUCLEOTIDE SEQUENCE [LARGE SCALE GENOMIC DNA]</scope>
    <source>
        <strain evidence="2 3">Bb-Ger1</strain>
    </source>
</reference>
<feature type="region of interest" description="Disordered" evidence="1">
    <location>
        <begin position="112"/>
        <end position="174"/>
    </location>
</feature>
<gene>
    <name evidence="2" type="ORF">BESB_012370</name>
</gene>
<accession>A0A2A9M3U4</accession>
<dbReference type="OrthoDB" id="10647033at2759"/>
<protein>
    <submittedName>
        <fullName evidence="2">Uncharacterized protein</fullName>
    </submittedName>
</protein>